<dbReference type="InterPro" id="IPR014729">
    <property type="entry name" value="Rossmann-like_a/b/a_fold"/>
</dbReference>
<comment type="caution">
    <text evidence="3">The sequence shown here is derived from an EMBL/GenBank/DDBJ whole genome shotgun (WGS) entry which is preliminary data.</text>
</comment>
<feature type="transmembrane region" description="Helical" evidence="1">
    <location>
        <begin position="41"/>
        <end position="65"/>
    </location>
</feature>
<evidence type="ECO:0000313" key="3">
    <source>
        <dbReference type="EMBL" id="EAU42799.1"/>
    </source>
</evidence>
<organism evidence="3 4">
    <name type="scientific">Fulvimarina pelagi HTCC2506</name>
    <dbReference type="NCBI Taxonomy" id="314231"/>
    <lineage>
        <taxon>Bacteria</taxon>
        <taxon>Pseudomonadati</taxon>
        <taxon>Pseudomonadota</taxon>
        <taxon>Alphaproteobacteria</taxon>
        <taxon>Hyphomicrobiales</taxon>
        <taxon>Aurantimonadaceae</taxon>
        <taxon>Fulvimarina</taxon>
    </lineage>
</organism>
<dbReference type="CDD" id="cd06259">
    <property type="entry name" value="YdcF-like"/>
    <property type="match status" value="1"/>
</dbReference>
<dbReference type="AlphaFoldDB" id="Q0G6B5"/>
<keyword evidence="1" id="KW-0472">Membrane</keyword>
<name>Q0G6B5_9HYPH</name>
<dbReference type="PANTHER" id="PTHR30336:SF4">
    <property type="entry name" value="ENVELOPE BIOGENESIS FACTOR ELYC"/>
    <property type="match status" value="1"/>
</dbReference>
<evidence type="ECO:0000313" key="4">
    <source>
        <dbReference type="Proteomes" id="UP000004310"/>
    </source>
</evidence>
<accession>Q0G6B5</accession>
<dbReference type="STRING" id="217511.GCA_001463845_00402"/>
<dbReference type="RefSeq" id="WP_007066773.1">
    <property type="nucleotide sequence ID" value="NZ_DS022272.1"/>
</dbReference>
<reference evidence="3 4" key="1">
    <citation type="journal article" date="2010" name="J. Bacteriol.">
        <title>Genome sequence of Fulvimarina pelagi HTCC2506T, a Mn(II)-oxidizing alphaproteobacterium possessing an aerobic anoxygenic photosynthetic gene cluster and Xanthorhodopsin.</title>
        <authorList>
            <person name="Kang I."/>
            <person name="Oh H.M."/>
            <person name="Lim S.I."/>
            <person name="Ferriera S."/>
            <person name="Giovannoni S.J."/>
            <person name="Cho J.C."/>
        </authorList>
    </citation>
    <scope>NUCLEOTIDE SEQUENCE [LARGE SCALE GENOMIC DNA]</scope>
    <source>
        <strain evidence="3 4">HTCC2506</strain>
    </source>
</reference>
<dbReference type="GO" id="GO:0043164">
    <property type="term" value="P:Gram-negative-bacterium-type cell wall biogenesis"/>
    <property type="evidence" value="ECO:0007669"/>
    <property type="project" value="TreeGrafter"/>
</dbReference>
<dbReference type="eggNOG" id="COG1434">
    <property type="taxonomic scope" value="Bacteria"/>
</dbReference>
<dbReference type="PANTHER" id="PTHR30336">
    <property type="entry name" value="INNER MEMBRANE PROTEIN, PROBABLE PERMEASE"/>
    <property type="match status" value="1"/>
</dbReference>
<sequence>MFFYLAKIGWFVLQPLVAIILVAFAGWIAFLFGFRRTGKSFFVLAALSLAIVSVSPLGLAMTAYLENRFERPVPMPAEVDGIIVLGGAFDTRVARTRGVIELNEAADRASVSVALARTYPGADVLFSGGVAAAFREDIPETQSAEQFYLGLGLDPNRLKLDGKARDTFENAVYAKALADPQPGETWLLVTSAYHMPRAMGCFRTVGFDVVPYPVDYRTPEGADVWRPSTATTRNLEKVHFAIREYIGLAAYWAAGRTDSLVPGPEPSVPR</sequence>
<evidence type="ECO:0000259" key="2">
    <source>
        <dbReference type="Pfam" id="PF02698"/>
    </source>
</evidence>
<dbReference type="GO" id="GO:0005886">
    <property type="term" value="C:plasma membrane"/>
    <property type="evidence" value="ECO:0007669"/>
    <property type="project" value="TreeGrafter"/>
</dbReference>
<dbReference type="InterPro" id="IPR003848">
    <property type="entry name" value="DUF218"/>
</dbReference>
<keyword evidence="4" id="KW-1185">Reference proteome</keyword>
<dbReference type="InterPro" id="IPR051599">
    <property type="entry name" value="Cell_Envelope_Assoc"/>
</dbReference>
<keyword evidence="1" id="KW-0812">Transmembrane</keyword>
<dbReference type="HOGENOM" id="CLU_053514_1_2_5"/>
<feature type="domain" description="DUF218" evidence="2">
    <location>
        <begin position="80"/>
        <end position="247"/>
    </location>
</feature>
<dbReference type="Proteomes" id="UP000004310">
    <property type="component" value="Unassembled WGS sequence"/>
</dbReference>
<gene>
    <name evidence="3" type="ORF">FP2506_08156</name>
</gene>
<protein>
    <recommendedName>
        <fullName evidence="2">DUF218 domain-containing protein</fullName>
    </recommendedName>
</protein>
<dbReference type="EMBL" id="AATP01000001">
    <property type="protein sequence ID" value="EAU42799.1"/>
    <property type="molecule type" value="Genomic_DNA"/>
</dbReference>
<dbReference type="Gene3D" id="3.40.50.620">
    <property type="entry name" value="HUPs"/>
    <property type="match status" value="1"/>
</dbReference>
<keyword evidence="1" id="KW-1133">Transmembrane helix</keyword>
<dbReference type="GO" id="GO:0000270">
    <property type="term" value="P:peptidoglycan metabolic process"/>
    <property type="evidence" value="ECO:0007669"/>
    <property type="project" value="TreeGrafter"/>
</dbReference>
<dbReference type="Pfam" id="PF02698">
    <property type="entry name" value="DUF218"/>
    <property type="match status" value="1"/>
</dbReference>
<evidence type="ECO:0000256" key="1">
    <source>
        <dbReference type="SAM" id="Phobius"/>
    </source>
</evidence>
<proteinExistence type="predicted"/>
<feature type="transmembrane region" description="Helical" evidence="1">
    <location>
        <begin position="12"/>
        <end position="34"/>
    </location>
</feature>